<evidence type="ECO:0000256" key="2">
    <source>
        <dbReference type="ARBA" id="ARBA00023002"/>
    </source>
</evidence>
<dbReference type="Gene3D" id="1.10.3730.10">
    <property type="entry name" value="ProC C-terminal domain-like"/>
    <property type="match status" value="1"/>
</dbReference>
<proteinExistence type="inferred from homology"/>
<feature type="domain" description="Pyrroline-5-carboxylate reductase catalytic N-terminal" evidence="3">
    <location>
        <begin position="3"/>
        <end position="92"/>
    </location>
</feature>
<dbReference type="GO" id="GO:0004735">
    <property type="term" value="F:pyrroline-5-carboxylate reductase activity"/>
    <property type="evidence" value="ECO:0007669"/>
    <property type="project" value="TreeGrafter"/>
</dbReference>
<dbReference type="InterPro" id="IPR008927">
    <property type="entry name" value="6-PGluconate_DH-like_C_sf"/>
</dbReference>
<dbReference type="EMBL" id="CP132303">
    <property type="protein sequence ID" value="WLS00060.1"/>
    <property type="molecule type" value="Genomic_DNA"/>
</dbReference>
<geneLocation type="plasmid" evidence="5 6">
    <name>unnamed1</name>
</geneLocation>
<dbReference type="InterPro" id="IPR036291">
    <property type="entry name" value="NAD(P)-bd_dom_sf"/>
</dbReference>
<evidence type="ECO:0000256" key="1">
    <source>
        <dbReference type="ARBA" id="ARBA00005525"/>
    </source>
</evidence>
<keyword evidence="6" id="KW-1185">Reference proteome</keyword>
<dbReference type="SUPFAM" id="SSF51735">
    <property type="entry name" value="NAD(P)-binding Rossmann-fold domains"/>
    <property type="match status" value="1"/>
</dbReference>
<dbReference type="AlphaFoldDB" id="A0AA50CSW9"/>
<dbReference type="InterPro" id="IPR029036">
    <property type="entry name" value="P5CR_dimer"/>
</dbReference>
<organism evidence="5 6">
    <name type="scientific">Shinella sumterensis</name>
    <dbReference type="NCBI Taxonomy" id="1967501"/>
    <lineage>
        <taxon>Bacteria</taxon>
        <taxon>Pseudomonadati</taxon>
        <taxon>Pseudomonadota</taxon>
        <taxon>Alphaproteobacteria</taxon>
        <taxon>Hyphomicrobiales</taxon>
        <taxon>Rhizobiaceae</taxon>
        <taxon>Shinella</taxon>
    </lineage>
</organism>
<dbReference type="Gene3D" id="3.40.50.720">
    <property type="entry name" value="NAD(P)-binding Rossmann-like Domain"/>
    <property type="match status" value="1"/>
</dbReference>
<gene>
    <name evidence="5" type="ORF">Q9313_18435</name>
</gene>
<keyword evidence="5" id="KW-0614">Plasmid</keyword>
<name>A0AA50CSW9_9HYPH</name>
<keyword evidence="2" id="KW-0560">Oxidoreductase</keyword>
<protein>
    <submittedName>
        <fullName evidence="5">NAD(P)-binding domain-containing protein</fullName>
    </submittedName>
</protein>
<dbReference type="PANTHER" id="PTHR11645">
    <property type="entry name" value="PYRROLINE-5-CARBOXYLATE REDUCTASE"/>
    <property type="match status" value="1"/>
</dbReference>
<evidence type="ECO:0000313" key="5">
    <source>
        <dbReference type="EMBL" id="WLS00060.1"/>
    </source>
</evidence>
<dbReference type="InterPro" id="IPR028939">
    <property type="entry name" value="P5C_Rdtase_cat_N"/>
</dbReference>
<dbReference type="PANTHER" id="PTHR11645:SF0">
    <property type="entry name" value="PYRROLINE-5-CARBOXYLATE REDUCTASE 3"/>
    <property type="match status" value="1"/>
</dbReference>
<dbReference type="SUPFAM" id="SSF48179">
    <property type="entry name" value="6-phosphogluconate dehydrogenase C-terminal domain-like"/>
    <property type="match status" value="1"/>
</dbReference>
<dbReference type="Pfam" id="PF03807">
    <property type="entry name" value="F420_oxidored"/>
    <property type="match status" value="1"/>
</dbReference>
<sequence length="252" mass="25988">MIIGIIGVGHLAASILSGLVGAGVDPADILLSPRGQAHALSARWGIPLAADNDDLVNRADIVLLSVRPVDAHTAAADLPWRPGQTLVSFCAGVTISRLEAGPARVMRAMPLTSAAINASPTVCFPATGPAIAVLEKLGPVIPLGSEEEFEVATVNAAVYGWAQDLIRQSANWATARGGDAMAMRKLAALTFVAAGRLIAETDKPMETLIGELVTPGGITELGLGVLAREGQPQAWQAACDAVLQRLSGRVPT</sequence>
<dbReference type="Proteomes" id="UP001234585">
    <property type="component" value="Plasmid unnamed1"/>
</dbReference>
<dbReference type="GO" id="GO:0055129">
    <property type="term" value="P:L-proline biosynthetic process"/>
    <property type="evidence" value="ECO:0007669"/>
    <property type="project" value="TreeGrafter"/>
</dbReference>
<dbReference type="Pfam" id="PF14748">
    <property type="entry name" value="P5CR_dimer"/>
    <property type="match status" value="1"/>
</dbReference>
<evidence type="ECO:0000313" key="6">
    <source>
        <dbReference type="Proteomes" id="UP001234585"/>
    </source>
</evidence>
<evidence type="ECO:0000259" key="3">
    <source>
        <dbReference type="Pfam" id="PF03807"/>
    </source>
</evidence>
<comment type="similarity">
    <text evidence="1">Belongs to the pyrroline-5-carboxylate reductase family.</text>
</comment>
<dbReference type="RefSeq" id="WP_306039476.1">
    <property type="nucleotide sequence ID" value="NZ_CP132303.1"/>
</dbReference>
<reference evidence="5 6" key="1">
    <citation type="submission" date="2023-08" db="EMBL/GenBank/DDBJ databases">
        <title>Pathogen: clinical or host-associated sample.</title>
        <authorList>
            <person name="Hergert J."/>
            <person name="Casey R."/>
            <person name="Wagner J."/>
            <person name="Young E.L."/>
            <person name="Oakeson K.F."/>
        </authorList>
    </citation>
    <scope>NUCLEOTIDE SEQUENCE [LARGE SCALE GENOMIC DNA]</scope>
    <source>
        <strain evidence="5 6">1760953</strain>
        <plasmid evidence="5 6">unnamed1</plasmid>
    </source>
</reference>
<evidence type="ECO:0000259" key="4">
    <source>
        <dbReference type="Pfam" id="PF14748"/>
    </source>
</evidence>
<accession>A0AA50CSW9</accession>
<feature type="domain" description="Pyrroline-5-carboxylate reductase dimerisation" evidence="4">
    <location>
        <begin position="165"/>
        <end position="245"/>
    </location>
</feature>